<name>A0ABT6T9X7_9BACL</name>
<dbReference type="Pfam" id="PF00072">
    <property type="entry name" value="Response_reg"/>
    <property type="match status" value="1"/>
</dbReference>
<dbReference type="Proteomes" id="UP001161691">
    <property type="component" value="Unassembled WGS sequence"/>
</dbReference>
<dbReference type="InterPro" id="IPR051552">
    <property type="entry name" value="HptR"/>
</dbReference>
<feature type="modified residue" description="4-aspartylphosphate" evidence="8">
    <location>
        <position position="52"/>
    </location>
</feature>
<evidence type="ECO:0000256" key="5">
    <source>
        <dbReference type="ARBA" id="ARBA00023015"/>
    </source>
</evidence>
<evidence type="ECO:0000259" key="10">
    <source>
        <dbReference type="PROSITE" id="PS50110"/>
    </source>
</evidence>
<comment type="subcellular location">
    <subcellularLocation>
        <location evidence="1">Cytoplasm</location>
    </subcellularLocation>
</comment>
<dbReference type="CDD" id="cd17536">
    <property type="entry name" value="REC_YesN-like"/>
    <property type="match status" value="1"/>
</dbReference>
<evidence type="ECO:0000256" key="4">
    <source>
        <dbReference type="ARBA" id="ARBA00023012"/>
    </source>
</evidence>
<dbReference type="EMBL" id="JAGRPV010000001">
    <property type="protein sequence ID" value="MDI4643623.1"/>
    <property type="molecule type" value="Genomic_DNA"/>
</dbReference>
<dbReference type="InterPro" id="IPR018060">
    <property type="entry name" value="HTH_AraC"/>
</dbReference>
<evidence type="ECO:0000256" key="8">
    <source>
        <dbReference type="PROSITE-ProRule" id="PRU00169"/>
    </source>
</evidence>
<keyword evidence="3 8" id="KW-0597">Phosphoprotein</keyword>
<evidence type="ECO:0000256" key="7">
    <source>
        <dbReference type="ARBA" id="ARBA00023163"/>
    </source>
</evidence>
<dbReference type="PROSITE" id="PS50110">
    <property type="entry name" value="RESPONSE_REGULATORY"/>
    <property type="match status" value="1"/>
</dbReference>
<evidence type="ECO:0000256" key="3">
    <source>
        <dbReference type="ARBA" id="ARBA00022553"/>
    </source>
</evidence>
<evidence type="ECO:0000256" key="2">
    <source>
        <dbReference type="ARBA" id="ARBA00022490"/>
    </source>
</evidence>
<dbReference type="InterPro" id="IPR001789">
    <property type="entry name" value="Sig_transdc_resp-reg_receiver"/>
</dbReference>
<dbReference type="SMART" id="SM00448">
    <property type="entry name" value="REC"/>
    <property type="match status" value="1"/>
</dbReference>
<dbReference type="InterPro" id="IPR009057">
    <property type="entry name" value="Homeodomain-like_sf"/>
</dbReference>
<dbReference type="PANTHER" id="PTHR42713:SF3">
    <property type="entry name" value="TRANSCRIPTIONAL REGULATORY PROTEIN HPTR"/>
    <property type="match status" value="1"/>
</dbReference>
<keyword evidence="2" id="KW-0963">Cytoplasm</keyword>
<evidence type="ECO:0000256" key="6">
    <source>
        <dbReference type="ARBA" id="ARBA00023125"/>
    </source>
</evidence>
<dbReference type="PANTHER" id="PTHR42713">
    <property type="entry name" value="HISTIDINE KINASE-RELATED"/>
    <property type="match status" value="1"/>
</dbReference>
<evidence type="ECO:0000259" key="9">
    <source>
        <dbReference type="PROSITE" id="PS01124"/>
    </source>
</evidence>
<sequence length="534" mass="61647">MKILVVDDEALVRDSVIQSLEGLGYSDIEQAEDGVEALQLIAHHRPDLIIADIRMPRMDGIELLKTLKQMNDETLFVLLSGYDLFEYVQTALDLGALSYLLKPVSAGQLQIVIHKSKEKLQQQDRFHESNLLMKIKMNQGVSSMRRRFVRELVTQRSNPENYLRHRLQELEISFAHRAFCVLSISLDRYVVLIERFSPNEMSLIKYGIENIAGEIFMNHGFSSFAFDLEEGLGLLVNFPDEESNAEISPLMKPCIEIKDSVLKFLQHEVTIGVGTTTADFLHLIRSYETSHSALSQRLIRGGNCVIPFDNPNVRRDKFKVLSFQIEQEMLSALEKGEQETAMNIVKELYTPFFSLDYVDRASLLKLNFQIIILLHKILERLDVEPMALLGDELTLYEEVNQCTHIDEIIEWFHDTLNVSFKALQQARDKGNKRIVEKARRYIHDNYANELSLESVAEHIHLTPTYFSNIFKKEMNENFVDYVSNYRIEKAKELLRAGEHNVIATAGMVGFSNVKYFYKVFKKRTGFTPSEYKNR</sequence>
<keyword evidence="6" id="KW-0238">DNA-binding</keyword>
<evidence type="ECO:0000256" key="1">
    <source>
        <dbReference type="ARBA" id="ARBA00004496"/>
    </source>
</evidence>
<dbReference type="Gene3D" id="3.40.50.2300">
    <property type="match status" value="1"/>
</dbReference>
<reference evidence="11" key="1">
    <citation type="submission" date="2023-04" db="EMBL/GenBank/DDBJ databases">
        <title>Comparative genomic analysis of Cohnella hashimotonis sp. nov., isolated from the International Space Station.</title>
        <authorList>
            <person name="Venkateswaran K."/>
            <person name="Simpson A."/>
        </authorList>
    </citation>
    <scope>NUCLEOTIDE SEQUENCE</scope>
    <source>
        <strain evidence="11">F6_2S_P_1</strain>
    </source>
</reference>
<gene>
    <name evidence="11" type="ORF">KB449_01570</name>
</gene>
<comment type="caution">
    <text evidence="11">The sequence shown here is derived from an EMBL/GenBank/DDBJ whole genome shotgun (WGS) entry which is preliminary data.</text>
</comment>
<dbReference type="PROSITE" id="PS01124">
    <property type="entry name" value="HTH_ARAC_FAMILY_2"/>
    <property type="match status" value="1"/>
</dbReference>
<feature type="domain" description="HTH araC/xylS-type" evidence="9">
    <location>
        <begin position="436"/>
        <end position="534"/>
    </location>
</feature>
<dbReference type="RefSeq" id="WP_282906677.1">
    <property type="nucleotide sequence ID" value="NZ_JAGRPV010000001.1"/>
</dbReference>
<evidence type="ECO:0000313" key="12">
    <source>
        <dbReference type="Proteomes" id="UP001161691"/>
    </source>
</evidence>
<dbReference type="SUPFAM" id="SSF46689">
    <property type="entry name" value="Homeodomain-like"/>
    <property type="match status" value="2"/>
</dbReference>
<feature type="domain" description="Response regulatory" evidence="10">
    <location>
        <begin position="2"/>
        <end position="117"/>
    </location>
</feature>
<keyword evidence="5" id="KW-0805">Transcription regulation</keyword>
<keyword evidence="12" id="KW-1185">Reference proteome</keyword>
<dbReference type="Gene3D" id="1.10.10.60">
    <property type="entry name" value="Homeodomain-like"/>
    <property type="match status" value="2"/>
</dbReference>
<proteinExistence type="predicted"/>
<dbReference type="Pfam" id="PF12833">
    <property type="entry name" value="HTH_18"/>
    <property type="match status" value="1"/>
</dbReference>
<dbReference type="InterPro" id="IPR011006">
    <property type="entry name" value="CheY-like_superfamily"/>
</dbReference>
<keyword evidence="4" id="KW-0902">Two-component regulatory system</keyword>
<organism evidence="11 12">
    <name type="scientific">Cohnella hashimotonis</name>
    <dbReference type="NCBI Taxonomy" id="2826895"/>
    <lineage>
        <taxon>Bacteria</taxon>
        <taxon>Bacillati</taxon>
        <taxon>Bacillota</taxon>
        <taxon>Bacilli</taxon>
        <taxon>Bacillales</taxon>
        <taxon>Paenibacillaceae</taxon>
        <taxon>Cohnella</taxon>
    </lineage>
</organism>
<protein>
    <submittedName>
        <fullName evidence="11">Response regulator</fullName>
    </submittedName>
</protein>
<evidence type="ECO:0000313" key="11">
    <source>
        <dbReference type="EMBL" id="MDI4643623.1"/>
    </source>
</evidence>
<accession>A0ABT6T9X7</accession>
<keyword evidence="7" id="KW-0804">Transcription</keyword>
<dbReference type="SUPFAM" id="SSF52172">
    <property type="entry name" value="CheY-like"/>
    <property type="match status" value="1"/>
</dbReference>
<dbReference type="SMART" id="SM00342">
    <property type="entry name" value="HTH_ARAC"/>
    <property type="match status" value="1"/>
</dbReference>